<dbReference type="GO" id="GO:0051087">
    <property type="term" value="F:protein-folding chaperone binding"/>
    <property type="evidence" value="ECO:0007669"/>
    <property type="project" value="TreeGrafter"/>
</dbReference>
<organism evidence="4 5">
    <name type="scientific">Stylophora pistillata</name>
    <name type="common">Smooth cauliflower coral</name>
    <dbReference type="NCBI Taxonomy" id="50429"/>
    <lineage>
        <taxon>Eukaryota</taxon>
        <taxon>Metazoa</taxon>
        <taxon>Cnidaria</taxon>
        <taxon>Anthozoa</taxon>
        <taxon>Hexacorallia</taxon>
        <taxon>Scleractinia</taxon>
        <taxon>Astrocoeniina</taxon>
        <taxon>Pocilloporidae</taxon>
        <taxon>Stylophora</taxon>
    </lineage>
</organism>
<dbReference type="EMBL" id="LSMT01000382">
    <property type="protein sequence ID" value="PFX18993.1"/>
    <property type="molecule type" value="Genomic_DNA"/>
</dbReference>
<evidence type="ECO:0000313" key="4">
    <source>
        <dbReference type="EMBL" id="PFX18993.1"/>
    </source>
</evidence>
<dbReference type="PANTHER" id="PTHR22932">
    <property type="entry name" value="TELOMERASE-BINDING PROTEIN P23 HSP90 CO-CHAPERONE"/>
    <property type="match status" value="1"/>
</dbReference>
<dbReference type="GO" id="GO:0051879">
    <property type="term" value="F:Hsp90 protein binding"/>
    <property type="evidence" value="ECO:0007669"/>
    <property type="project" value="InterPro"/>
</dbReference>
<comment type="caution">
    <text evidence="4">The sequence shown here is derived from an EMBL/GenBank/DDBJ whole genome shotgun (WGS) entry which is preliminary data.</text>
</comment>
<dbReference type="FunFam" id="2.60.40.790:FF:000013">
    <property type="entry name" value="Very-long-chain (3R)-3-hydroxyacyl-CoA dehydratase"/>
    <property type="match status" value="1"/>
</dbReference>
<dbReference type="GO" id="GO:0051131">
    <property type="term" value="P:chaperone-mediated protein complex assembly"/>
    <property type="evidence" value="ECO:0007669"/>
    <property type="project" value="TreeGrafter"/>
</dbReference>
<protein>
    <submittedName>
        <fullName evidence="4">Prostaglandin E synthase 3</fullName>
    </submittedName>
</protein>
<dbReference type="AlphaFoldDB" id="A0A2B4RQB2"/>
<name>A0A2B4RQB2_STYPI</name>
<dbReference type="GO" id="GO:0005634">
    <property type="term" value="C:nucleus"/>
    <property type="evidence" value="ECO:0007669"/>
    <property type="project" value="TreeGrafter"/>
</dbReference>
<dbReference type="CDD" id="cd06465">
    <property type="entry name" value="p23_hB-ind1_like"/>
    <property type="match status" value="1"/>
</dbReference>
<reference evidence="5" key="1">
    <citation type="journal article" date="2017" name="bioRxiv">
        <title>Comparative analysis of the genomes of Stylophora pistillata and Acropora digitifera provides evidence for extensive differences between species of corals.</title>
        <authorList>
            <person name="Voolstra C.R."/>
            <person name="Li Y."/>
            <person name="Liew Y.J."/>
            <person name="Baumgarten S."/>
            <person name="Zoccola D."/>
            <person name="Flot J.-F."/>
            <person name="Tambutte S."/>
            <person name="Allemand D."/>
            <person name="Aranda M."/>
        </authorList>
    </citation>
    <scope>NUCLEOTIDE SEQUENCE [LARGE SCALE GENOMIC DNA]</scope>
</reference>
<dbReference type="SUPFAM" id="SSF49764">
    <property type="entry name" value="HSP20-like chaperones"/>
    <property type="match status" value="1"/>
</dbReference>
<keyword evidence="5" id="KW-1185">Reference proteome</keyword>
<feature type="compositionally biased region" description="Acidic residues" evidence="2">
    <location>
        <begin position="146"/>
        <end position="166"/>
    </location>
</feature>
<feature type="region of interest" description="Disordered" evidence="2">
    <location>
        <begin position="106"/>
        <end position="166"/>
    </location>
</feature>
<gene>
    <name evidence="4" type="primary">PTGES3</name>
    <name evidence="4" type="ORF">AWC38_SpisGene16630</name>
</gene>
<dbReference type="OrthoDB" id="1564555at2759"/>
<accession>A0A2B4RQB2</accession>
<evidence type="ECO:0000313" key="5">
    <source>
        <dbReference type="Proteomes" id="UP000225706"/>
    </source>
</evidence>
<evidence type="ECO:0000256" key="2">
    <source>
        <dbReference type="SAM" id="MobiDB-lite"/>
    </source>
</evidence>
<sequence length="166" mass="18827">MGEVKTLSPSTKWAQRKDKIFLTIELADCQNPDIVLKSNTLQFSSKGGNDQKTYTLNLEFYGEVDPEKSKQHITARELFFSLAKKEEGPYWPKLLKDEKKPSFLHTDFNKWRDEDDSEEEDRGMDDDFEAMMSKMGGPGAGAESFDPGDADVSEDSDDEDLPDLES</sequence>
<dbReference type="InterPro" id="IPR007052">
    <property type="entry name" value="CS_dom"/>
</dbReference>
<dbReference type="GO" id="GO:0006457">
    <property type="term" value="P:protein folding"/>
    <property type="evidence" value="ECO:0007669"/>
    <property type="project" value="TreeGrafter"/>
</dbReference>
<evidence type="ECO:0000256" key="1">
    <source>
        <dbReference type="ARBA" id="ARBA00025733"/>
    </source>
</evidence>
<comment type="similarity">
    <text evidence="1">Belongs to the p23/wos2 family.</text>
</comment>
<dbReference type="Proteomes" id="UP000225706">
    <property type="component" value="Unassembled WGS sequence"/>
</dbReference>
<dbReference type="STRING" id="50429.A0A2B4RQB2"/>
<dbReference type="Pfam" id="PF04969">
    <property type="entry name" value="CS"/>
    <property type="match status" value="1"/>
</dbReference>
<feature type="domain" description="CS" evidence="3">
    <location>
        <begin position="6"/>
        <end position="95"/>
    </location>
</feature>
<dbReference type="PROSITE" id="PS51203">
    <property type="entry name" value="CS"/>
    <property type="match status" value="1"/>
</dbReference>
<evidence type="ECO:0000259" key="3">
    <source>
        <dbReference type="PROSITE" id="PS51203"/>
    </source>
</evidence>
<feature type="compositionally biased region" description="Acidic residues" evidence="2">
    <location>
        <begin position="114"/>
        <end position="129"/>
    </location>
</feature>
<dbReference type="InterPro" id="IPR008978">
    <property type="entry name" value="HSP20-like_chaperone"/>
</dbReference>
<dbReference type="Gene3D" id="2.60.40.790">
    <property type="match status" value="1"/>
</dbReference>
<dbReference type="InterPro" id="IPR045250">
    <property type="entry name" value="p23-like"/>
</dbReference>
<proteinExistence type="inferred from homology"/>
<dbReference type="PANTHER" id="PTHR22932:SF1">
    <property type="entry name" value="CO-CHAPERONE PROTEIN DAF-41"/>
    <property type="match status" value="1"/>
</dbReference>
<dbReference type="GO" id="GO:0005829">
    <property type="term" value="C:cytosol"/>
    <property type="evidence" value="ECO:0007669"/>
    <property type="project" value="TreeGrafter"/>
</dbReference>